<dbReference type="InterPro" id="IPR053861">
    <property type="entry name" value="Phage_Mu_Gp45_N"/>
</dbReference>
<dbReference type="NCBIfam" id="TIGR01644">
    <property type="entry name" value="phage_P2_V"/>
    <property type="match status" value="1"/>
</dbReference>
<evidence type="ECO:0000313" key="4">
    <source>
        <dbReference type="Proteomes" id="UP000185678"/>
    </source>
</evidence>
<dbReference type="Proteomes" id="UP000185678">
    <property type="component" value="Unassembled WGS sequence"/>
</dbReference>
<evidence type="ECO:0000256" key="1">
    <source>
        <dbReference type="SAM" id="MobiDB-lite"/>
    </source>
</evidence>
<protein>
    <submittedName>
        <fullName evidence="3">Phage baseplate assembly protein V</fullName>
    </submittedName>
</protein>
<organism evidence="3 4">
    <name type="scientific">Insolitispirillum peregrinum</name>
    <dbReference type="NCBI Taxonomy" id="80876"/>
    <lineage>
        <taxon>Bacteria</taxon>
        <taxon>Pseudomonadati</taxon>
        <taxon>Pseudomonadota</taxon>
        <taxon>Alphaproteobacteria</taxon>
        <taxon>Rhodospirillales</taxon>
        <taxon>Novispirillaceae</taxon>
        <taxon>Insolitispirillum</taxon>
    </lineage>
</organism>
<evidence type="ECO:0000313" key="3">
    <source>
        <dbReference type="EMBL" id="SIS49901.1"/>
    </source>
</evidence>
<feature type="compositionally biased region" description="Polar residues" evidence="1">
    <location>
        <begin position="167"/>
        <end position="177"/>
    </location>
</feature>
<evidence type="ECO:0000259" key="2">
    <source>
        <dbReference type="Pfam" id="PF06890"/>
    </source>
</evidence>
<dbReference type="PIRSF" id="PIRSF012337">
    <property type="entry name" value="gp45"/>
    <property type="match status" value="1"/>
</dbReference>
<keyword evidence="4" id="KW-1185">Reference proteome</keyword>
<proteinExistence type="predicted"/>
<dbReference type="EMBL" id="FTOA01000002">
    <property type="protein sequence ID" value="SIS49901.1"/>
    <property type="molecule type" value="Genomic_DNA"/>
</dbReference>
<feature type="region of interest" description="Disordered" evidence="1">
    <location>
        <begin position="157"/>
        <end position="186"/>
    </location>
</feature>
<dbReference type="InterPro" id="IPR013046">
    <property type="entry name" value="GpV/Gp45"/>
</dbReference>
<sequence length="186" mass="20200">MPHIAHLARRLALLIGRGWLRLTNDTPAIQQIQAEFFAGEVHDQMERVQDYGLTSVAHPGMQAISAFVNGDRSNSIVLAVADTRYRLRGLQTGEVALYDDQGQVVHLTRSGISISTPLSVTVSAGQSLRLEAEDIALHGRTSLSWDVDGYGRRVTSTGGGSYEDKTWQQGAVVSPQTLPIRPPEGP</sequence>
<dbReference type="Pfam" id="PF06890">
    <property type="entry name" value="Phage_Mu_Gp45"/>
    <property type="match status" value="1"/>
</dbReference>
<name>A0A1N7JKX5_9PROT</name>
<feature type="domain" description="Bacteriophage Mu Gp45 N-terminal" evidence="2">
    <location>
        <begin position="17"/>
        <end position="84"/>
    </location>
</feature>
<accession>A0A1N7JKX5</accession>
<reference evidence="3 4" key="1">
    <citation type="submission" date="2017-01" db="EMBL/GenBank/DDBJ databases">
        <authorList>
            <person name="Mah S.A."/>
            <person name="Swanson W.J."/>
            <person name="Moy G.W."/>
            <person name="Vacquier V.D."/>
        </authorList>
    </citation>
    <scope>NUCLEOTIDE SEQUENCE [LARGE SCALE GENOMIC DNA]</scope>
    <source>
        <strain evidence="3 4">DSM 11589</strain>
    </source>
</reference>
<dbReference type="RefSeq" id="WP_076399230.1">
    <property type="nucleotide sequence ID" value="NZ_FTOA01000002.1"/>
</dbReference>
<dbReference type="OrthoDB" id="7364815at2"/>
<dbReference type="InterPro" id="IPR014462">
    <property type="entry name" value="Phage_Mu_Gp45"/>
</dbReference>
<gene>
    <name evidence="3" type="ORF">SAMN05421779_102357</name>
</gene>
<dbReference type="STRING" id="80876.SAMN05421779_102357"/>
<dbReference type="AlphaFoldDB" id="A0A1N7JKX5"/>